<evidence type="ECO:0000256" key="7">
    <source>
        <dbReference type="ARBA" id="ARBA00023004"/>
    </source>
</evidence>
<gene>
    <name evidence="10" type="ORF">CIT26_12860</name>
</gene>
<evidence type="ECO:0000256" key="6">
    <source>
        <dbReference type="ARBA" id="ARBA00022982"/>
    </source>
</evidence>
<keyword evidence="4" id="KW-0679">Respiratory chain</keyword>
<dbReference type="GO" id="GO:0005506">
    <property type="term" value="F:iron ion binding"/>
    <property type="evidence" value="ECO:0007669"/>
    <property type="project" value="InterPro"/>
</dbReference>
<comment type="cofactor">
    <cofactor evidence="1">
        <name>heme c</name>
        <dbReference type="ChEBI" id="CHEBI:61717"/>
    </cofactor>
</comment>
<keyword evidence="7 8" id="KW-0408">Iron</keyword>
<dbReference type="GO" id="GO:0020037">
    <property type="term" value="F:heme binding"/>
    <property type="evidence" value="ECO:0007669"/>
    <property type="project" value="InterPro"/>
</dbReference>
<keyword evidence="6" id="KW-0249">Electron transport</keyword>
<dbReference type="InterPro" id="IPR008168">
    <property type="entry name" value="Cyt_C_IC"/>
</dbReference>
<dbReference type="SUPFAM" id="SSF46626">
    <property type="entry name" value="Cytochrome c"/>
    <property type="match status" value="1"/>
</dbReference>
<dbReference type="PANTHER" id="PTHR35008">
    <property type="entry name" value="BLL4482 PROTEIN-RELATED"/>
    <property type="match status" value="1"/>
</dbReference>
<comment type="caution">
    <text evidence="10">The sequence shown here is derived from an EMBL/GenBank/DDBJ whole genome shotgun (WGS) entry which is preliminary data.</text>
</comment>
<name>A0A271LNC4_9HYPH</name>
<dbReference type="AlphaFoldDB" id="A0A271LNC4"/>
<proteinExistence type="predicted"/>
<dbReference type="OrthoDB" id="9811281at2"/>
<dbReference type="PRINTS" id="PR00605">
    <property type="entry name" value="CYTCHROMECIC"/>
</dbReference>
<keyword evidence="11" id="KW-1185">Reference proteome</keyword>
<dbReference type="PANTHER" id="PTHR35008:SF4">
    <property type="entry name" value="BLL4482 PROTEIN"/>
    <property type="match status" value="1"/>
</dbReference>
<evidence type="ECO:0000313" key="11">
    <source>
        <dbReference type="Proteomes" id="UP000216442"/>
    </source>
</evidence>
<protein>
    <submittedName>
        <fullName evidence="10">Cytochrome C</fullName>
    </submittedName>
</protein>
<evidence type="ECO:0000256" key="5">
    <source>
        <dbReference type="ARBA" id="ARBA00022723"/>
    </source>
</evidence>
<evidence type="ECO:0000256" key="8">
    <source>
        <dbReference type="PROSITE-ProRule" id="PRU00433"/>
    </source>
</evidence>
<evidence type="ECO:0000256" key="4">
    <source>
        <dbReference type="ARBA" id="ARBA00022660"/>
    </source>
</evidence>
<reference evidence="10 11" key="1">
    <citation type="submission" date="2017-08" db="EMBL/GenBank/DDBJ databases">
        <title>Mesorhizobium wenxinae sp. nov., a novel rhizobial species isolated from root nodules of chickpea (Cicer arietinum L.).</title>
        <authorList>
            <person name="Zhang J."/>
        </authorList>
    </citation>
    <scope>NUCLEOTIDE SEQUENCE [LARGE SCALE GENOMIC DNA]</scope>
    <source>
        <strain evidence="10 11">SDW018</strain>
    </source>
</reference>
<dbReference type="Proteomes" id="UP000216442">
    <property type="component" value="Unassembled WGS sequence"/>
</dbReference>
<organism evidence="10 11">
    <name type="scientific">Mesorhizobium temperatum</name>
    <dbReference type="NCBI Taxonomy" id="241416"/>
    <lineage>
        <taxon>Bacteria</taxon>
        <taxon>Pseudomonadati</taxon>
        <taxon>Pseudomonadota</taxon>
        <taxon>Alphaproteobacteria</taxon>
        <taxon>Hyphomicrobiales</taxon>
        <taxon>Phyllobacteriaceae</taxon>
        <taxon>Mesorhizobium</taxon>
    </lineage>
</organism>
<dbReference type="Pfam" id="PF00034">
    <property type="entry name" value="Cytochrom_C"/>
    <property type="match status" value="1"/>
</dbReference>
<evidence type="ECO:0000313" key="10">
    <source>
        <dbReference type="EMBL" id="PAQ09584.1"/>
    </source>
</evidence>
<evidence type="ECO:0000256" key="3">
    <source>
        <dbReference type="ARBA" id="ARBA00022617"/>
    </source>
</evidence>
<keyword evidence="5 8" id="KW-0479">Metal-binding</keyword>
<keyword evidence="3 8" id="KW-0349">Heme</keyword>
<dbReference type="InterPro" id="IPR009056">
    <property type="entry name" value="Cyt_c-like_dom"/>
</dbReference>
<dbReference type="Gene3D" id="1.10.760.10">
    <property type="entry name" value="Cytochrome c-like domain"/>
    <property type="match status" value="1"/>
</dbReference>
<sequence length="153" mass="16727">MGLALAALVAVCVVLVFGGKSGGILKPDDARVIARGEAVYVAHCASCHGKNLEGQPGWKAQDKDGFLPAPPHDESGHTWHHPDTLLFRITKLGVAEAANLKDYKTRMPAFGGILTDADIIAALSYIKSRWPDDMRRRHDELNRVFARRESSAR</sequence>
<feature type="domain" description="Cytochrome c" evidence="9">
    <location>
        <begin position="31"/>
        <end position="130"/>
    </location>
</feature>
<dbReference type="EMBL" id="NPKJ01000041">
    <property type="protein sequence ID" value="PAQ09584.1"/>
    <property type="molecule type" value="Genomic_DNA"/>
</dbReference>
<dbReference type="InterPro" id="IPR051459">
    <property type="entry name" value="Cytochrome_c-type_DH"/>
</dbReference>
<evidence type="ECO:0000259" key="9">
    <source>
        <dbReference type="PROSITE" id="PS51007"/>
    </source>
</evidence>
<evidence type="ECO:0000256" key="1">
    <source>
        <dbReference type="ARBA" id="ARBA00001926"/>
    </source>
</evidence>
<keyword evidence="2" id="KW-0813">Transport</keyword>
<dbReference type="GO" id="GO:0009055">
    <property type="term" value="F:electron transfer activity"/>
    <property type="evidence" value="ECO:0007669"/>
    <property type="project" value="InterPro"/>
</dbReference>
<evidence type="ECO:0000256" key="2">
    <source>
        <dbReference type="ARBA" id="ARBA00022448"/>
    </source>
</evidence>
<accession>A0A271LNC4</accession>
<dbReference type="InterPro" id="IPR036909">
    <property type="entry name" value="Cyt_c-like_dom_sf"/>
</dbReference>
<dbReference type="PROSITE" id="PS51007">
    <property type="entry name" value="CYTC"/>
    <property type="match status" value="1"/>
</dbReference>